<dbReference type="NCBIfam" id="NF006421">
    <property type="entry name" value="PRK08673.1"/>
    <property type="match status" value="1"/>
</dbReference>
<protein>
    <submittedName>
        <fullName evidence="3">Bifunctional 3-deoxy-7-phosphoheptulonate synthase/chorismate mutase</fullName>
    </submittedName>
</protein>
<dbReference type="InterPro" id="IPR006218">
    <property type="entry name" value="DAHP1/KDSA"/>
</dbReference>
<name>A0A8J8MIB4_9FIRM</name>
<evidence type="ECO:0000313" key="4">
    <source>
        <dbReference type="Proteomes" id="UP000683246"/>
    </source>
</evidence>
<dbReference type="NCBIfam" id="TIGR01361">
    <property type="entry name" value="DAHP_synth_Bsub"/>
    <property type="match status" value="1"/>
</dbReference>
<dbReference type="NCBIfam" id="NF009239">
    <property type="entry name" value="PRK12595.1"/>
    <property type="match status" value="1"/>
</dbReference>
<feature type="domain" description="DAHP synthetase I/KDSA" evidence="2">
    <location>
        <begin position="38"/>
        <end position="266"/>
    </location>
</feature>
<dbReference type="AlphaFoldDB" id="A0A8J8MIB4"/>
<reference evidence="3" key="1">
    <citation type="submission" date="2020-07" db="EMBL/GenBank/DDBJ databases">
        <title>Vallitalea pronyensis genome.</title>
        <authorList>
            <person name="Postec A."/>
        </authorList>
    </citation>
    <scope>NUCLEOTIDE SEQUENCE</scope>
    <source>
        <strain evidence="3">FatNI3</strain>
    </source>
</reference>
<dbReference type="KEGG" id="vpy:HZI73_05740"/>
<dbReference type="InterPro" id="IPR052899">
    <property type="entry name" value="Class-I_DAHP_synthase"/>
</dbReference>
<proteinExistence type="predicted"/>
<evidence type="ECO:0000313" key="3">
    <source>
        <dbReference type="EMBL" id="QUI21828.1"/>
    </source>
</evidence>
<dbReference type="EMBL" id="CP058649">
    <property type="protein sequence ID" value="QUI21828.1"/>
    <property type="molecule type" value="Genomic_DNA"/>
</dbReference>
<dbReference type="Proteomes" id="UP000683246">
    <property type="component" value="Chromosome"/>
</dbReference>
<dbReference type="GO" id="GO:0016740">
    <property type="term" value="F:transferase activity"/>
    <property type="evidence" value="ECO:0007669"/>
    <property type="project" value="UniProtKB-KW"/>
</dbReference>
<dbReference type="InterPro" id="IPR013785">
    <property type="entry name" value="Aldolase_TIM"/>
</dbReference>
<evidence type="ECO:0000256" key="1">
    <source>
        <dbReference type="ARBA" id="ARBA00022679"/>
    </source>
</evidence>
<dbReference type="GO" id="GO:0009073">
    <property type="term" value="P:aromatic amino acid family biosynthetic process"/>
    <property type="evidence" value="ECO:0007669"/>
    <property type="project" value="InterPro"/>
</dbReference>
<sequence length="273" mass="30977">MEKVSMATFKKGKKMGRCIESYRIHHQMNNYFYNIPKPIFIAGPCALENEEMMDKITAYLVDKGIKIIRAGIFKPRTSPYNFQGIGINGLKILNKLRGKYNIKIISEIVDTRHMDILKDYIDIFQVGARNMQNFELLKQIGKTSVPVLLKRGMCSTINEFMNAAEYILCGGNENIMLCERGIRTFETCVRNTLDLSCVAIIKEETNLPIIVDLSHSLGRKDIAIKMAKAALACGSDGIMVEVHQNPTQALSDSKQQMNLLEFDHFINHVHDKD</sequence>
<organism evidence="3 4">
    <name type="scientific">Vallitalea pronyensis</name>
    <dbReference type="NCBI Taxonomy" id="1348613"/>
    <lineage>
        <taxon>Bacteria</taxon>
        <taxon>Bacillati</taxon>
        <taxon>Bacillota</taxon>
        <taxon>Clostridia</taxon>
        <taxon>Lachnospirales</taxon>
        <taxon>Vallitaleaceae</taxon>
        <taxon>Vallitalea</taxon>
    </lineage>
</organism>
<dbReference type="PANTHER" id="PTHR43018">
    <property type="entry name" value="PHOSPHO-2-DEHYDRO-3-DEOXYHEPTONATE ALDOLASE"/>
    <property type="match status" value="1"/>
</dbReference>
<dbReference type="Gene3D" id="3.20.20.70">
    <property type="entry name" value="Aldolase class I"/>
    <property type="match status" value="1"/>
</dbReference>
<dbReference type="GO" id="GO:0016832">
    <property type="term" value="F:aldehyde-lyase activity"/>
    <property type="evidence" value="ECO:0007669"/>
    <property type="project" value="InterPro"/>
</dbReference>
<dbReference type="PANTHER" id="PTHR43018:SF1">
    <property type="entry name" value="PROTEIN AROA(G)"/>
    <property type="match status" value="1"/>
</dbReference>
<dbReference type="SUPFAM" id="SSF51569">
    <property type="entry name" value="Aldolase"/>
    <property type="match status" value="1"/>
</dbReference>
<keyword evidence="4" id="KW-1185">Reference proteome</keyword>
<accession>A0A8J8MIB4</accession>
<gene>
    <name evidence="3" type="ORF">HZI73_05740</name>
</gene>
<evidence type="ECO:0000259" key="2">
    <source>
        <dbReference type="Pfam" id="PF00793"/>
    </source>
</evidence>
<dbReference type="Pfam" id="PF00793">
    <property type="entry name" value="DAHP_synth_1"/>
    <property type="match status" value="1"/>
</dbReference>
<dbReference type="InterPro" id="IPR006268">
    <property type="entry name" value="DAHP_syn_2"/>
</dbReference>
<keyword evidence="1" id="KW-0808">Transferase</keyword>